<evidence type="ECO:0000256" key="13">
    <source>
        <dbReference type="SAM" id="Phobius"/>
    </source>
</evidence>
<evidence type="ECO:0000256" key="4">
    <source>
        <dbReference type="ARBA" id="ARBA00022516"/>
    </source>
</evidence>
<dbReference type="InterPro" id="IPR021261">
    <property type="entry name" value="GPCAT"/>
</dbReference>
<evidence type="ECO:0000256" key="1">
    <source>
        <dbReference type="ARBA" id="ARBA00004141"/>
    </source>
</evidence>
<dbReference type="AlphaFoldDB" id="A0AAV2TFN5"/>
<keyword evidence="12" id="KW-0012">Acyltransferase</keyword>
<evidence type="ECO:0000256" key="2">
    <source>
        <dbReference type="ARBA" id="ARBA00006675"/>
    </source>
</evidence>
<keyword evidence="7 13" id="KW-1133">Transmembrane helix</keyword>
<comment type="caution">
    <text evidence="14">The sequence shown here is derived from an EMBL/GenBank/DDBJ whole genome shotgun (WGS) entry which is preliminary data.</text>
</comment>
<comment type="similarity">
    <text evidence="2">Belongs to the GPC1 family.</text>
</comment>
<dbReference type="GO" id="GO:0016746">
    <property type="term" value="F:acyltransferase activity"/>
    <property type="evidence" value="ECO:0007669"/>
    <property type="project" value="UniProtKB-KW"/>
</dbReference>
<protein>
    <recommendedName>
        <fullName evidence="3">Glycerophosphocholine acyltransferase 1</fullName>
    </recommendedName>
</protein>
<feature type="transmembrane region" description="Helical" evidence="13">
    <location>
        <begin position="120"/>
        <end position="139"/>
    </location>
</feature>
<reference evidence="14" key="1">
    <citation type="submission" date="2024-06" db="EMBL/GenBank/DDBJ databases">
        <authorList>
            <person name="Liu X."/>
            <person name="Lenzi L."/>
            <person name="Haldenby T S."/>
            <person name="Uol C."/>
        </authorList>
    </citation>
    <scope>NUCLEOTIDE SEQUENCE</scope>
</reference>
<evidence type="ECO:0000256" key="12">
    <source>
        <dbReference type="ARBA" id="ARBA00023315"/>
    </source>
</evidence>
<evidence type="ECO:0000256" key="10">
    <source>
        <dbReference type="ARBA" id="ARBA00023209"/>
    </source>
</evidence>
<feature type="transmembrane region" description="Helical" evidence="13">
    <location>
        <begin position="89"/>
        <end position="108"/>
    </location>
</feature>
<feature type="transmembrane region" description="Helical" evidence="13">
    <location>
        <begin position="36"/>
        <end position="54"/>
    </location>
</feature>
<dbReference type="GO" id="GO:0016020">
    <property type="term" value="C:membrane"/>
    <property type="evidence" value="ECO:0007669"/>
    <property type="project" value="UniProtKB-SubCell"/>
</dbReference>
<evidence type="ECO:0000313" key="14">
    <source>
        <dbReference type="EMBL" id="CAL5134879.1"/>
    </source>
</evidence>
<accession>A0AAV2TFN5</accession>
<dbReference type="PANTHER" id="PTHR31201">
    <property type="entry name" value="OS01G0585100 PROTEIN"/>
    <property type="match status" value="1"/>
</dbReference>
<keyword evidence="4" id="KW-0444">Lipid biosynthesis</keyword>
<organism evidence="14 15">
    <name type="scientific">Calicophoron daubneyi</name>
    <name type="common">Rumen fluke</name>
    <name type="synonym">Paramphistomum daubneyi</name>
    <dbReference type="NCBI Taxonomy" id="300641"/>
    <lineage>
        <taxon>Eukaryota</taxon>
        <taxon>Metazoa</taxon>
        <taxon>Spiralia</taxon>
        <taxon>Lophotrochozoa</taxon>
        <taxon>Platyhelminthes</taxon>
        <taxon>Trematoda</taxon>
        <taxon>Digenea</taxon>
        <taxon>Plagiorchiida</taxon>
        <taxon>Pronocephalata</taxon>
        <taxon>Paramphistomoidea</taxon>
        <taxon>Paramphistomidae</taxon>
        <taxon>Calicophoron</taxon>
    </lineage>
</organism>
<keyword evidence="10" id="KW-0594">Phospholipid biosynthesis</keyword>
<dbReference type="PANTHER" id="PTHR31201:SF1">
    <property type="entry name" value="GLYCEROPHOSPHOCHOLINE ACYLTRANSFERASE 1"/>
    <property type="match status" value="1"/>
</dbReference>
<evidence type="ECO:0000256" key="5">
    <source>
        <dbReference type="ARBA" id="ARBA00022679"/>
    </source>
</evidence>
<evidence type="ECO:0000256" key="9">
    <source>
        <dbReference type="ARBA" id="ARBA00023136"/>
    </source>
</evidence>
<feature type="transmembrane region" description="Helical" evidence="13">
    <location>
        <begin position="61"/>
        <end position="83"/>
    </location>
</feature>
<keyword evidence="5" id="KW-0808">Transferase</keyword>
<gene>
    <name evidence="14" type="ORF">CDAUBV1_LOCUS8832</name>
</gene>
<keyword evidence="6 13" id="KW-0812">Transmembrane</keyword>
<name>A0AAV2TFN5_CALDB</name>
<comment type="subcellular location">
    <subcellularLocation>
        <location evidence="1">Membrane</location>
        <topology evidence="1">Multi-pass membrane protein</topology>
    </subcellularLocation>
</comment>
<evidence type="ECO:0000256" key="3">
    <source>
        <dbReference type="ARBA" id="ARBA00019082"/>
    </source>
</evidence>
<keyword evidence="11" id="KW-1208">Phospholipid metabolism</keyword>
<feature type="transmembrane region" description="Helical" evidence="13">
    <location>
        <begin position="228"/>
        <end position="250"/>
    </location>
</feature>
<evidence type="ECO:0000256" key="8">
    <source>
        <dbReference type="ARBA" id="ARBA00023098"/>
    </source>
</evidence>
<keyword evidence="9 13" id="KW-0472">Membrane</keyword>
<evidence type="ECO:0000256" key="6">
    <source>
        <dbReference type="ARBA" id="ARBA00022692"/>
    </source>
</evidence>
<feature type="transmembrane region" description="Helical" evidence="13">
    <location>
        <begin position="256"/>
        <end position="276"/>
    </location>
</feature>
<evidence type="ECO:0000313" key="15">
    <source>
        <dbReference type="Proteomes" id="UP001497525"/>
    </source>
</evidence>
<proteinExistence type="inferred from homology"/>
<sequence>MSPNCSESHIGEKLCFVGSAMLMMVTVYSFVFQPAVILYLFSILFILTMAIRVYSYWKANYLLFMLDMCYFANILSLLFVWAFPRSQEVQCVQFGLANAHAYCGAFIFRNALVLHDFQKLVSVFIHILPPLFSYLVRWLPEETSRWWYTDLINSGAIRGLLDWNGRIDWFWLMLVPFLLFTLREVLYFTIIYGCVKPDEKHLDSYRYLRRKKYMSQFLWNRISMKWHVLVWILLGMLLSACALCVAVVAWSNYLFHSAMLIIQLVMITWNGACYYLDYYPLEFEHRSSVIEVADGGQTSNSHLGAAASVSIEKDLEQKVELSPANAIDGDAHIGNNGRIFPSVWADHSQDDIVSSHGLSQSTGIGLLSLKPVSEALSADANC</sequence>
<feature type="transmembrane region" description="Helical" evidence="13">
    <location>
        <begin position="169"/>
        <end position="195"/>
    </location>
</feature>
<dbReference type="GO" id="GO:0006656">
    <property type="term" value="P:phosphatidylcholine biosynthetic process"/>
    <property type="evidence" value="ECO:0007669"/>
    <property type="project" value="TreeGrafter"/>
</dbReference>
<dbReference type="Proteomes" id="UP001497525">
    <property type="component" value="Unassembled WGS sequence"/>
</dbReference>
<dbReference type="EMBL" id="CAXLJL010000234">
    <property type="protein sequence ID" value="CAL5134879.1"/>
    <property type="molecule type" value="Genomic_DNA"/>
</dbReference>
<keyword evidence="8" id="KW-0443">Lipid metabolism</keyword>
<evidence type="ECO:0000256" key="11">
    <source>
        <dbReference type="ARBA" id="ARBA00023264"/>
    </source>
</evidence>
<dbReference type="Pfam" id="PF10998">
    <property type="entry name" value="DUF2838"/>
    <property type="match status" value="1"/>
</dbReference>
<evidence type="ECO:0000256" key="7">
    <source>
        <dbReference type="ARBA" id="ARBA00022989"/>
    </source>
</evidence>